<dbReference type="AlphaFoldDB" id="A0AAD3NLF0"/>
<comment type="caution">
    <text evidence="1">The sequence shown here is derived from an EMBL/GenBank/DDBJ whole genome shotgun (WGS) entry which is preliminary data.</text>
</comment>
<gene>
    <name evidence="1" type="ORF">AKAME5_002540400</name>
</gene>
<keyword evidence="1" id="KW-0675">Receptor</keyword>
<evidence type="ECO:0000313" key="2">
    <source>
        <dbReference type="Proteomes" id="UP001279410"/>
    </source>
</evidence>
<proteinExistence type="predicted"/>
<accession>A0AAD3NLF0</accession>
<evidence type="ECO:0000313" key="1">
    <source>
        <dbReference type="EMBL" id="GLD74077.1"/>
    </source>
</evidence>
<dbReference type="InterPro" id="IPR036719">
    <property type="entry name" value="Neuro-gated_channel_TM_sf"/>
</dbReference>
<dbReference type="GO" id="GO:0016020">
    <property type="term" value="C:membrane"/>
    <property type="evidence" value="ECO:0007669"/>
    <property type="project" value="InterPro"/>
</dbReference>
<name>A0AAD3NLF0_LATJO</name>
<dbReference type="GO" id="GO:0006811">
    <property type="term" value="P:monoatomic ion transport"/>
    <property type="evidence" value="ECO:0007669"/>
    <property type="project" value="InterPro"/>
</dbReference>
<dbReference type="SUPFAM" id="SSF90112">
    <property type="entry name" value="Neurotransmitter-gated ion-channel transmembrane pore"/>
    <property type="match status" value="1"/>
</dbReference>
<sequence>MSRKHCTQAEKDYEALKEDWQCVAMVVDRMFLWILKKVNAPINSSLHPAPLVLSPKNISIVITHSPLPFLYPIHPPHFLFLPPTVLTSDCVIAMLRLMLVNIFVTCLPVVESRRAKRR</sequence>
<dbReference type="Proteomes" id="UP001279410">
    <property type="component" value="Unassembled WGS sequence"/>
</dbReference>
<organism evidence="1 2">
    <name type="scientific">Lates japonicus</name>
    <name type="common">Japanese lates</name>
    <dbReference type="NCBI Taxonomy" id="270547"/>
    <lineage>
        <taxon>Eukaryota</taxon>
        <taxon>Metazoa</taxon>
        <taxon>Chordata</taxon>
        <taxon>Craniata</taxon>
        <taxon>Vertebrata</taxon>
        <taxon>Euteleostomi</taxon>
        <taxon>Actinopterygii</taxon>
        <taxon>Neopterygii</taxon>
        <taxon>Teleostei</taxon>
        <taxon>Neoteleostei</taxon>
        <taxon>Acanthomorphata</taxon>
        <taxon>Carangaria</taxon>
        <taxon>Carangaria incertae sedis</taxon>
        <taxon>Centropomidae</taxon>
        <taxon>Lates</taxon>
    </lineage>
</organism>
<reference evidence="1" key="1">
    <citation type="submission" date="2022-08" db="EMBL/GenBank/DDBJ databases">
        <title>Genome sequencing of akame (Lates japonicus).</title>
        <authorList>
            <person name="Hashiguchi Y."/>
            <person name="Takahashi H."/>
        </authorList>
    </citation>
    <scope>NUCLEOTIDE SEQUENCE</scope>
    <source>
        <strain evidence="1">Kochi</strain>
    </source>
</reference>
<protein>
    <submittedName>
        <fullName evidence="1">Acetylcholine receptor subunit beta</fullName>
    </submittedName>
</protein>
<keyword evidence="2" id="KW-1185">Reference proteome</keyword>
<dbReference type="Gene3D" id="1.20.58.390">
    <property type="entry name" value="Neurotransmitter-gated ion-channel transmembrane domain"/>
    <property type="match status" value="1"/>
</dbReference>
<dbReference type="EMBL" id="BRZM01001984">
    <property type="protein sequence ID" value="GLD74077.1"/>
    <property type="molecule type" value="Genomic_DNA"/>
</dbReference>
<dbReference type="InterPro" id="IPR038050">
    <property type="entry name" value="Neuro_actylchol_rec"/>
</dbReference>